<keyword evidence="7" id="KW-0328">Glycosyltransferase</keyword>
<dbReference type="GO" id="GO:0005737">
    <property type="term" value="C:cytoplasm"/>
    <property type="evidence" value="ECO:0007669"/>
    <property type="project" value="UniProtKB-SubCell"/>
</dbReference>
<gene>
    <name evidence="10" type="ORF">MCOS_LOCUS8424</name>
</gene>
<protein>
    <recommendedName>
        <fullName evidence="5">adenine phosphoribosyltransferase</fullName>
        <ecNumber evidence="5">2.4.2.7</ecNumber>
    </recommendedName>
</protein>
<dbReference type="GO" id="GO:0044209">
    <property type="term" value="P:AMP salvage"/>
    <property type="evidence" value="ECO:0007669"/>
    <property type="project" value="TreeGrafter"/>
</dbReference>
<keyword evidence="8" id="KW-0808">Transferase</keyword>
<name>A0A0R3UL86_MESCO</name>
<dbReference type="GO" id="GO:0016208">
    <property type="term" value="F:AMP binding"/>
    <property type="evidence" value="ECO:0007669"/>
    <property type="project" value="TreeGrafter"/>
</dbReference>
<dbReference type="InterPro" id="IPR000836">
    <property type="entry name" value="PRTase_dom"/>
</dbReference>
<evidence type="ECO:0000256" key="6">
    <source>
        <dbReference type="ARBA" id="ARBA00022490"/>
    </source>
</evidence>
<keyword evidence="9" id="KW-0660">Purine salvage</keyword>
<dbReference type="GO" id="GO:0003999">
    <property type="term" value="F:adenine phosphoribosyltransferase activity"/>
    <property type="evidence" value="ECO:0007669"/>
    <property type="project" value="UniProtKB-EC"/>
</dbReference>
<evidence type="ECO:0000313" key="10">
    <source>
        <dbReference type="EMBL" id="VDD82421.1"/>
    </source>
</evidence>
<comment type="similarity">
    <text evidence="4">Belongs to the purine/pyrimidine phosphoribosyltransferase family.</text>
</comment>
<comment type="pathway">
    <text evidence="3">Purine metabolism; AMP biosynthesis via salvage pathway; AMP from adenine: step 1/1.</text>
</comment>
<accession>A0A0R3UL86</accession>
<dbReference type="InterPro" id="IPR050054">
    <property type="entry name" value="UPRTase/APRTase"/>
</dbReference>
<evidence type="ECO:0000256" key="3">
    <source>
        <dbReference type="ARBA" id="ARBA00004659"/>
    </source>
</evidence>
<keyword evidence="11" id="KW-1185">Reference proteome</keyword>
<organism evidence="10 11">
    <name type="scientific">Mesocestoides corti</name>
    <name type="common">Flatworm</name>
    <dbReference type="NCBI Taxonomy" id="53468"/>
    <lineage>
        <taxon>Eukaryota</taxon>
        <taxon>Metazoa</taxon>
        <taxon>Spiralia</taxon>
        <taxon>Lophotrochozoa</taxon>
        <taxon>Platyhelminthes</taxon>
        <taxon>Cestoda</taxon>
        <taxon>Eucestoda</taxon>
        <taxon>Cyclophyllidea</taxon>
        <taxon>Mesocestoididae</taxon>
        <taxon>Mesocestoides</taxon>
    </lineage>
</organism>
<dbReference type="GO" id="GO:0002055">
    <property type="term" value="F:adenine binding"/>
    <property type="evidence" value="ECO:0007669"/>
    <property type="project" value="TreeGrafter"/>
</dbReference>
<dbReference type="PANTHER" id="PTHR32315:SF3">
    <property type="entry name" value="ADENINE PHOSPHORIBOSYLTRANSFERASE"/>
    <property type="match status" value="1"/>
</dbReference>
<dbReference type="Proteomes" id="UP000267029">
    <property type="component" value="Unassembled WGS sequence"/>
</dbReference>
<dbReference type="STRING" id="53468.A0A0R3UL86"/>
<reference evidence="10 11" key="1">
    <citation type="submission" date="2018-10" db="EMBL/GenBank/DDBJ databases">
        <authorList>
            <consortium name="Pathogen Informatics"/>
        </authorList>
    </citation>
    <scope>NUCLEOTIDE SEQUENCE [LARGE SCALE GENOMIC DNA]</scope>
</reference>
<dbReference type="Gene3D" id="3.40.50.2020">
    <property type="match status" value="1"/>
</dbReference>
<evidence type="ECO:0000256" key="1">
    <source>
        <dbReference type="ARBA" id="ARBA00000868"/>
    </source>
</evidence>
<dbReference type="GO" id="GO:0006166">
    <property type="term" value="P:purine ribonucleoside salvage"/>
    <property type="evidence" value="ECO:0007669"/>
    <property type="project" value="UniProtKB-KW"/>
</dbReference>
<evidence type="ECO:0000256" key="2">
    <source>
        <dbReference type="ARBA" id="ARBA00004496"/>
    </source>
</evidence>
<evidence type="ECO:0000256" key="7">
    <source>
        <dbReference type="ARBA" id="ARBA00022676"/>
    </source>
</evidence>
<evidence type="ECO:0000256" key="5">
    <source>
        <dbReference type="ARBA" id="ARBA00011893"/>
    </source>
</evidence>
<evidence type="ECO:0000256" key="8">
    <source>
        <dbReference type="ARBA" id="ARBA00022679"/>
    </source>
</evidence>
<comment type="subcellular location">
    <subcellularLocation>
        <location evidence="2">Cytoplasm</location>
    </subcellularLocation>
</comment>
<dbReference type="OrthoDB" id="363185at2759"/>
<sequence>MPNGESIDAILGLESRGFLFGTLLAVKLKCAFVPIRKAGKLPGDCFKKTYDLEYGSASLNVLGAGVLVEICECKGGEKLDKAGLRWFSILKF</sequence>
<keyword evidence="6" id="KW-0963">Cytoplasm</keyword>
<comment type="catalytic activity">
    <reaction evidence="1">
        <text>AMP + diphosphate = 5-phospho-alpha-D-ribose 1-diphosphate + adenine</text>
        <dbReference type="Rhea" id="RHEA:16609"/>
        <dbReference type="ChEBI" id="CHEBI:16708"/>
        <dbReference type="ChEBI" id="CHEBI:33019"/>
        <dbReference type="ChEBI" id="CHEBI:58017"/>
        <dbReference type="ChEBI" id="CHEBI:456215"/>
        <dbReference type="EC" id="2.4.2.7"/>
    </reaction>
</comment>
<dbReference type="EC" id="2.4.2.7" evidence="5"/>
<dbReference type="SUPFAM" id="SSF53271">
    <property type="entry name" value="PRTase-like"/>
    <property type="match status" value="1"/>
</dbReference>
<dbReference type="InterPro" id="IPR029057">
    <property type="entry name" value="PRTase-like"/>
</dbReference>
<dbReference type="PANTHER" id="PTHR32315">
    <property type="entry name" value="ADENINE PHOSPHORIBOSYLTRANSFERASE"/>
    <property type="match status" value="1"/>
</dbReference>
<dbReference type="AlphaFoldDB" id="A0A0R3UL86"/>
<evidence type="ECO:0000256" key="4">
    <source>
        <dbReference type="ARBA" id="ARBA00008391"/>
    </source>
</evidence>
<evidence type="ECO:0000313" key="11">
    <source>
        <dbReference type="Proteomes" id="UP000267029"/>
    </source>
</evidence>
<proteinExistence type="inferred from homology"/>
<dbReference type="EMBL" id="UXSR01005509">
    <property type="protein sequence ID" value="VDD82421.1"/>
    <property type="molecule type" value="Genomic_DNA"/>
</dbReference>
<evidence type="ECO:0000256" key="9">
    <source>
        <dbReference type="ARBA" id="ARBA00022726"/>
    </source>
</evidence>
<dbReference type="GO" id="GO:0006168">
    <property type="term" value="P:adenine salvage"/>
    <property type="evidence" value="ECO:0007669"/>
    <property type="project" value="TreeGrafter"/>
</dbReference>
<dbReference type="CDD" id="cd06223">
    <property type="entry name" value="PRTases_typeI"/>
    <property type="match status" value="1"/>
</dbReference>